<protein>
    <recommendedName>
        <fullName evidence="4">Polysaccharide biosynthesis protein</fullName>
    </recommendedName>
</protein>
<comment type="caution">
    <text evidence="2">The sequence shown here is derived from an EMBL/GenBank/DDBJ whole genome shotgun (WGS) entry which is preliminary data.</text>
</comment>
<evidence type="ECO:0000313" key="2">
    <source>
        <dbReference type="EMBL" id="HJE23677.1"/>
    </source>
</evidence>
<feature type="transmembrane region" description="Helical" evidence="1">
    <location>
        <begin position="360"/>
        <end position="380"/>
    </location>
</feature>
<feature type="transmembrane region" description="Helical" evidence="1">
    <location>
        <begin position="328"/>
        <end position="348"/>
    </location>
</feature>
<feature type="transmembrane region" description="Helical" evidence="1">
    <location>
        <begin position="84"/>
        <end position="105"/>
    </location>
</feature>
<reference evidence="2" key="2">
    <citation type="submission" date="2021-09" db="EMBL/GenBank/DDBJ databases">
        <authorList>
            <person name="Gilroy R."/>
        </authorList>
    </citation>
    <scope>NUCLEOTIDE SEQUENCE</scope>
    <source>
        <strain evidence="2">316</strain>
    </source>
</reference>
<feature type="transmembrane region" description="Helical" evidence="1">
    <location>
        <begin position="175"/>
        <end position="193"/>
    </location>
</feature>
<dbReference type="AlphaFoldDB" id="A0A921JF12"/>
<name>A0A921JF12_9HYPH</name>
<evidence type="ECO:0000313" key="3">
    <source>
        <dbReference type="Proteomes" id="UP000742631"/>
    </source>
</evidence>
<reference evidence="2" key="1">
    <citation type="journal article" date="2021" name="PeerJ">
        <title>Extensive microbial diversity within the chicken gut microbiome revealed by metagenomics and culture.</title>
        <authorList>
            <person name="Gilroy R."/>
            <person name="Ravi A."/>
            <person name="Getino M."/>
            <person name="Pursley I."/>
            <person name="Horton D.L."/>
            <person name="Alikhan N.F."/>
            <person name="Baker D."/>
            <person name="Gharbi K."/>
            <person name="Hall N."/>
            <person name="Watson M."/>
            <person name="Adriaenssens E.M."/>
            <person name="Foster-Nyarko E."/>
            <person name="Jarju S."/>
            <person name="Secka A."/>
            <person name="Antonio M."/>
            <person name="Oren A."/>
            <person name="Chaudhuri R.R."/>
            <person name="La Ragione R."/>
            <person name="Hildebrand F."/>
            <person name="Pallen M.J."/>
        </authorList>
    </citation>
    <scope>NUCLEOTIDE SEQUENCE</scope>
    <source>
        <strain evidence="2">316</strain>
    </source>
</reference>
<proteinExistence type="predicted"/>
<feature type="transmembrane region" description="Helical" evidence="1">
    <location>
        <begin position="143"/>
        <end position="163"/>
    </location>
</feature>
<evidence type="ECO:0000256" key="1">
    <source>
        <dbReference type="SAM" id="Phobius"/>
    </source>
</evidence>
<keyword evidence="1" id="KW-0472">Membrane</keyword>
<organism evidence="2 3">
    <name type="scientific">Methylorubrum populi</name>
    <dbReference type="NCBI Taxonomy" id="223967"/>
    <lineage>
        <taxon>Bacteria</taxon>
        <taxon>Pseudomonadati</taxon>
        <taxon>Pseudomonadota</taxon>
        <taxon>Alphaproteobacteria</taxon>
        <taxon>Hyphomicrobiales</taxon>
        <taxon>Methylobacteriaceae</taxon>
        <taxon>Methylorubrum</taxon>
    </lineage>
</organism>
<keyword evidence="1" id="KW-0812">Transmembrane</keyword>
<feature type="transmembrane region" description="Helical" evidence="1">
    <location>
        <begin position="287"/>
        <end position="308"/>
    </location>
</feature>
<dbReference type="Proteomes" id="UP000742631">
    <property type="component" value="Unassembled WGS sequence"/>
</dbReference>
<gene>
    <name evidence="2" type="ORF">K8W01_08465</name>
</gene>
<feature type="transmembrane region" description="Helical" evidence="1">
    <location>
        <begin position="45"/>
        <end position="72"/>
    </location>
</feature>
<accession>A0A921JF12</accession>
<feature type="transmembrane region" description="Helical" evidence="1">
    <location>
        <begin position="111"/>
        <end position="131"/>
    </location>
</feature>
<sequence length="454" mass="46945">MKHSGLAGLGSRFAVMLGGEVLQSLFHLGLNLVLLRALSAHDYGVFAMIFVLGGIGLTFVRALAGVPAATFIPQARSVRAGQAYAVTFGSGAVLACLVLAALTTVGLVPVIGGESVAAGAFVGLWSLRSYLRIALFARRRVAIAGASDLAFTLGGTAMLMLLLRMDGTGLLWEGLAMLAAAHGLGIAVALAAAREPVRIGLRHTRRRYRALRHSFAWSVAGVATANVQAQGQILLIGVLAGPEAYAPIAATLVLFAPLRLLGGVVVNLIQPEMAAELAKGSEGHLRLVLVASTALLAAACLVYGIGLAAGLGLIEQHLFAGRFAGEPLGLIALTVWATVTGAMLYAAPKTLLETRRAFRSLAWTALASAVFGMALITALIVLVSPAWSMAGVAASEFVVLLRCWRAVASGGGGAPPGLVPHPERWLPRFGKGAVLDRRPGSVWPDQDGAADLRG</sequence>
<evidence type="ECO:0008006" key="4">
    <source>
        <dbReference type="Google" id="ProtNLM"/>
    </source>
</evidence>
<keyword evidence="1" id="KW-1133">Transmembrane helix</keyword>
<feature type="transmembrane region" description="Helical" evidence="1">
    <location>
        <begin position="244"/>
        <end position="266"/>
    </location>
</feature>
<feature type="transmembrane region" description="Helical" evidence="1">
    <location>
        <begin position="214"/>
        <end position="238"/>
    </location>
</feature>
<feature type="transmembrane region" description="Helical" evidence="1">
    <location>
        <begin position="21"/>
        <end position="39"/>
    </location>
</feature>
<dbReference type="EMBL" id="DYYG01000026">
    <property type="protein sequence ID" value="HJE23677.1"/>
    <property type="molecule type" value="Genomic_DNA"/>
</dbReference>